<name>A0ABD0MN08_CIRMR</name>
<evidence type="ECO:0000313" key="3">
    <source>
        <dbReference type="Proteomes" id="UP001529510"/>
    </source>
</evidence>
<feature type="non-terminal residue" evidence="2">
    <location>
        <position position="51"/>
    </location>
</feature>
<organism evidence="2 3">
    <name type="scientific">Cirrhinus mrigala</name>
    <name type="common">Mrigala</name>
    <dbReference type="NCBI Taxonomy" id="683832"/>
    <lineage>
        <taxon>Eukaryota</taxon>
        <taxon>Metazoa</taxon>
        <taxon>Chordata</taxon>
        <taxon>Craniata</taxon>
        <taxon>Vertebrata</taxon>
        <taxon>Euteleostomi</taxon>
        <taxon>Actinopterygii</taxon>
        <taxon>Neopterygii</taxon>
        <taxon>Teleostei</taxon>
        <taxon>Ostariophysi</taxon>
        <taxon>Cypriniformes</taxon>
        <taxon>Cyprinidae</taxon>
        <taxon>Labeoninae</taxon>
        <taxon>Labeonini</taxon>
        <taxon>Cirrhinus</taxon>
    </lineage>
</organism>
<accession>A0ABD0MN08</accession>
<evidence type="ECO:0000256" key="1">
    <source>
        <dbReference type="SAM" id="MobiDB-lite"/>
    </source>
</evidence>
<sequence>MSESLTEGAVPFDATSETPVDEQRTEALVRIQDCIMSRAGPEALSLLRAAR</sequence>
<keyword evidence="3" id="KW-1185">Reference proteome</keyword>
<gene>
    <name evidence="2" type="ORF">M9458_053485</name>
</gene>
<dbReference type="AlphaFoldDB" id="A0ABD0MN08"/>
<dbReference type="Proteomes" id="UP001529510">
    <property type="component" value="Unassembled WGS sequence"/>
</dbReference>
<proteinExistence type="predicted"/>
<reference evidence="2 3" key="1">
    <citation type="submission" date="2024-05" db="EMBL/GenBank/DDBJ databases">
        <title>Genome sequencing and assembly of Indian major carp, Cirrhinus mrigala (Hamilton, 1822).</title>
        <authorList>
            <person name="Mohindra V."/>
            <person name="Chowdhury L.M."/>
            <person name="Lal K."/>
            <person name="Jena J.K."/>
        </authorList>
    </citation>
    <scope>NUCLEOTIDE SEQUENCE [LARGE SCALE GENOMIC DNA]</scope>
    <source>
        <strain evidence="2">CM1030</strain>
        <tissue evidence="2">Blood</tissue>
    </source>
</reference>
<comment type="caution">
    <text evidence="2">The sequence shown here is derived from an EMBL/GenBank/DDBJ whole genome shotgun (WGS) entry which is preliminary data.</text>
</comment>
<feature type="region of interest" description="Disordered" evidence="1">
    <location>
        <begin position="1"/>
        <end position="23"/>
    </location>
</feature>
<protein>
    <submittedName>
        <fullName evidence="2">Uncharacterized protein</fullName>
    </submittedName>
</protein>
<dbReference type="EMBL" id="JAMKFB020000255">
    <property type="protein sequence ID" value="KAL0151294.1"/>
    <property type="molecule type" value="Genomic_DNA"/>
</dbReference>
<evidence type="ECO:0000313" key="2">
    <source>
        <dbReference type="EMBL" id="KAL0151294.1"/>
    </source>
</evidence>